<dbReference type="Proteomes" id="UP000019335">
    <property type="component" value="Unassembled WGS sequence"/>
</dbReference>
<evidence type="ECO:0000313" key="1">
    <source>
        <dbReference type="EMBL" id="EWM19949.1"/>
    </source>
</evidence>
<comment type="caution">
    <text evidence="1">The sequence shown here is derived from an EMBL/GenBank/DDBJ whole genome shotgun (WGS) entry which is preliminary data.</text>
</comment>
<dbReference type="EMBL" id="AZIL01003624">
    <property type="protein sequence ID" value="EWM19949.1"/>
    <property type="molecule type" value="Genomic_DNA"/>
</dbReference>
<name>W7TG63_9STRA</name>
<proteinExistence type="predicted"/>
<organism evidence="1 2">
    <name type="scientific">Nannochloropsis gaditana</name>
    <dbReference type="NCBI Taxonomy" id="72520"/>
    <lineage>
        <taxon>Eukaryota</taxon>
        <taxon>Sar</taxon>
        <taxon>Stramenopiles</taxon>
        <taxon>Ochrophyta</taxon>
        <taxon>Eustigmatophyceae</taxon>
        <taxon>Eustigmatales</taxon>
        <taxon>Monodopsidaceae</taxon>
        <taxon>Nannochloropsis</taxon>
    </lineage>
</organism>
<protein>
    <submittedName>
        <fullName evidence="1">Uncharacterized protein</fullName>
    </submittedName>
</protein>
<evidence type="ECO:0000313" key="2">
    <source>
        <dbReference type="Proteomes" id="UP000019335"/>
    </source>
</evidence>
<gene>
    <name evidence="1" type="ORF">Naga_102743g1</name>
</gene>
<keyword evidence="2" id="KW-1185">Reference proteome</keyword>
<reference evidence="1 2" key="1">
    <citation type="journal article" date="2014" name="Mol. Plant">
        <title>Chromosome Scale Genome Assembly and Transcriptome Profiling of Nannochloropsis gaditana in Nitrogen Depletion.</title>
        <authorList>
            <person name="Corteggiani Carpinelli E."/>
            <person name="Telatin A."/>
            <person name="Vitulo N."/>
            <person name="Forcato C."/>
            <person name="D'Angelo M."/>
            <person name="Schiavon R."/>
            <person name="Vezzi A."/>
            <person name="Giacometti G.M."/>
            <person name="Morosinotto T."/>
            <person name="Valle G."/>
        </authorList>
    </citation>
    <scope>NUCLEOTIDE SEQUENCE [LARGE SCALE GENOMIC DNA]</scope>
    <source>
        <strain evidence="1 2">B-31</strain>
    </source>
</reference>
<feature type="non-terminal residue" evidence="1">
    <location>
        <position position="148"/>
    </location>
</feature>
<dbReference type="AlphaFoldDB" id="W7TG63"/>
<accession>W7TG63</accession>
<sequence length="148" mass="16378">MTNWGRREARREEWREGGGRAWEVAHEWEVMAGSSFGRVHQARSPACSLPCPSLSPSLLTACSLLFPSLPPSLLTSCSLPFPPLPPYIGFSPLSLPPSLHRFLSPFPPSLLRACPSRFPSLPPYMHIVGLHKEAVDQLIDIQVGQQIK</sequence>